<organism evidence="2 3">
    <name type="scientific">Bartonella grahamii (strain as4aup)</name>
    <dbReference type="NCBI Taxonomy" id="634504"/>
    <lineage>
        <taxon>Bacteria</taxon>
        <taxon>Pseudomonadati</taxon>
        <taxon>Pseudomonadota</taxon>
        <taxon>Alphaproteobacteria</taxon>
        <taxon>Hyphomicrobiales</taxon>
        <taxon>Bartonellaceae</taxon>
        <taxon>Bartonella</taxon>
    </lineage>
</organism>
<protein>
    <submittedName>
        <fullName evidence="2">Phage recombination protein</fullName>
    </submittedName>
</protein>
<name>C6ADJ9_BARGA</name>
<proteinExistence type="predicted"/>
<evidence type="ECO:0000256" key="1">
    <source>
        <dbReference type="SAM" id="MobiDB-lite"/>
    </source>
</evidence>
<sequence>MSEGQAQTVLHLLKKKQNKQKVETDSTIQDADIATPQEQQTAV</sequence>
<dbReference type="EMBL" id="CP001562">
    <property type="protein sequence ID" value="ACS51254.1"/>
    <property type="molecule type" value="Genomic_DNA"/>
</dbReference>
<accession>C6ADJ9</accession>
<dbReference type="KEGG" id="bgr:Bgr_09870"/>
<gene>
    <name evidence="2" type="ordered locus">Bgr_09870</name>
</gene>
<keyword evidence="3" id="KW-1185">Reference proteome</keyword>
<dbReference type="Proteomes" id="UP000001489">
    <property type="component" value="Chromosome"/>
</dbReference>
<evidence type="ECO:0000313" key="3">
    <source>
        <dbReference type="Proteomes" id="UP000001489"/>
    </source>
</evidence>
<dbReference type="HOGENOM" id="CLU_3230165_0_0_5"/>
<feature type="region of interest" description="Disordered" evidence="1">
    <location>
        <begin position="15"/>
        <end position="43"/>
    </location>
</feature>
<dbReference type="AlphaFoldDB" id="C6ADJ9"/>
<evidence type="ECO:0000313" key="2">
    <source>
        <dbReference type="EMBL" id="ACS51254.1"/>
    </source>
</evidence>
<reference evidence="2 3" key="1">
    <citation type="journal article" date="2009" name="PLoS Genet.">
        <title>Run-off replication of host-adaptability genes is associated with gene transfer agents in the genome of mouse-infecting Bartonella grahamii.</title>
        <authorList>
            <person name="Berglund E.C."/>
            <person name="Frank A.C."/>
            <person name="Calteau A."/>
            <person name="Vinnere Pettersson O."/>
            <person name="Granberg F."/>
            <person name="Eriksson A.-S."/>
            <person name="Naeslund K."/>
            <person name="Holmberg M."/>
            <person name="Lindroos H."/>
            <person name="Andersson S.G."/>
        </authorList>
    </citation>
    <scope>NUCLEOTIDE SEQUENCE [LARGE SCALE GENOMIC DNA]</scope>
    <source>
        <strain evidence="3">as4aup</strain>
    </source>
</reference>